<feature type="transmembrane region" description="Helical" evidence="7">
    <location>
        <begin position="285"/>
        <end position="306"/>
    </location>
</feature>
<dbReference type="Pfam" id="PF13727">
    <property type="entry name" value="CoA_binding_3"/>
    <property type="match status" value="1"/>
</dbReference>
<evidence type="ECO:0000256" key="5">
    <source>
        <dbReference type="ARBA" id="ARBA00022989"/>
    </source>
</evidence>
<comment type="subcellular location">
    <subcellularLocation>
        <location evidence="1">Membrane</location>
        <topology evidence="1">Multi-pass membrane protein</topology>
    </subcellularLocation>
</comment>
<dbReference type="InterPro" id="IPR017473">
    <property type="entry name" value="Undecaprenyl-P_gluc_Ptfrase"/>
</dbReference>
<evidence type="ECO:0000256" key="6">
    <source>
        <dbReference type="ARBA" id="ARBA00023136"/>
    </source>
</evidence>
<evidence type="ECO:0000313" key="9">
    <source>
        <dbReference type="EMBL" id="SET21518.1"/>
    </source>
</evidence>
<feature type="domain" description="Bacterial sugar transferase" evidence="8">
    <location>
        <begin position="280"/>
        <end position="459"/>
    </location>
</feature>
<keyword evidence="4 7" id="KW-0812">Transmembrane</keyword>
<evidence type="ECO:0000259" key="8">
    <source>
        <dbReference type="Pfam" id="PF02397"/>
    </source>
</evidence>
<dbReference type="GO" id="GO:0016780">
    <property type="term" value="F:phosphotransferase activity, for other substituted phosphate groups"/>
    <property type="evidence" value="ECO:0007669"/>
    <property type="project" value="TreeGrafter"/>
</dbReference>
<dbReference type="InterPro" id="IPR003362">
    <property type="entry name" value="Bact_transf"/>
</dbReference>
<dbReference type="Proteomes" id="UP000199568">
    <property type="component" value="Unassembled WGS sequence"/>
</dbReference>
<feature type="transmembrane region" description="Helical" evidence="7">
    <location>
        <begin position="109"/>
        <end position="132"/>
    </location>
</feature>
<dbReference type="NCBIfam" id="TIGR03025">
    <property type="entry name" value="EPS_sugtrans"/>
    <property type="match status" value="1"/>
</dbReference>
<evidence type="ECO:0000256" key="2">
    <source>
        <dbReference type="ARBA" id="ARBA00006464"/>
    </source>
</evidence>
<dbReference type="RefSeq" id="WP_090442245.1">
    <property type="nucleotide sequence ID" value="NZ_FOHU01000006.1"/>
</dbReference>
<evidence type="ECO:0000256" key="3">
    <source>
        <dbReference type="ARBA" id="ARBA00022679"/>
    </source>
</evidence>
<dbReference type="InterPro" id="IPR017475">
    <property type="entry name" value="EPS_sugar_tfrase"/>
</dbReference>
<keyword evidence="5 7" id="KW-1133">Transmembrane helix</keyword>
<dbReference type="AlphaFoldDB" id="A0A1I0CPD6"/>
<keyword evidence="6 7" id="KW-0472">Membrane</keyword>
<dbReference type="EMBL" id="FOHU01000006">
    <property type="protein sequence ID" value="SET21518.1"/>
    <property type="molecule type" value="Genomic_DNA"/>
</dbReference>
<protein>
    <submittedName>
        <fullName evidence="9">Undecaprenyl-phosphate glucose phosphotransferase</fullName>
    </submittedName>
</protein>
<dbReference type="Pfam" id="PF02397">
    <property type="entry name" value="Bac_transf"/>
    <property type="match status" value="1"/>
</dbReference>
<dbReference type="OrthoDB" id="9808602at2"/>
<dbReference type="GO" id="GO:0016020">
    <property type="term" value="C:membrane"/>
    <property type="evidence" value="ECO:0007669"/>
    <property type="project" value="UniProtKB-SubCell"/>
</dbReference>
<evidence type="ECO:0000256" key="4">
    <source>
        <dbReference type="ARBA" id="ARBA00022692"/>
    </source>
</evidence>
<name>A0A1I0CPD6_9FIRM</name>
<feature type="transmembrane region" description="Helical" evidence="7">
    <location>
        <begin position="83"/>
        <end position="103"/>
    </location>
</feature>
<accession>A0A1I0CPD6</accession>
<evidence type="ECO:0000256" key="1">
    <source>
        <dbReference type="ARBA" id="ARBA00004141"/>
    </source>
</evidence>
<evidence type="ECO:0000256" key="7">
    <source>
        <dbReference type="SAM" id="Phobius"/>
    </source>
</evidence>
<comment type="similarity">
    <text evidence="2">Belongs to the bacterial sugar transferase family.</text>
</comment>
<proteinExistence type="inferred from homology"/>
<evidence type="ECO:0000313" key="10">
    <source>
        <dbReference type="Proteomes" id="UP000199568"/>
    </source>
</evidence>
<gene>
    <name evidence="9" type="ORF">SAMN05660297_01697</name>
</gene>
<sequence>MIKENQKILNRLLIIFDAVSIMLSLIIAWWIRFRSGWIYVESAHLSLREYVIPVVVIIPVYIIIYSFFRLYSPFRFKNIFEELFNIVKSNALGLLILVSMLYLLKEIDYSRYLLFIFSICSVLLTTIERITIRLILRRLRKKGYNLKHVLIVGFSDLTIEFIRSIERNKHWGYNIVGILDDNKKLGYKVKEKEVIGKNYDLEYYLDNKNIDEVFITLDIKEYEKLQWVIGICEKSGVRTQIIPDYYKYIPSKPYVEEVDGLPIINIRHVPLDHIIYKAFKRAVDIIGAFVALVLFSPIMLFTFMMIKTTSPGPVFFKQERVGLNRKSFNMYKFRSMHVQIDEEEKVQWTTKDDPRRTKFGTFIRKTSIDELPQLFNVLKGDMSLIGPRPERPYFVEKFKEEIPKYMIKHQVRPGITGWAQVNGWRGDTSIKKRIECDLYYIENWSLLLDVKILWFTIFRGFINKNAY</sequence>
<dbReference type="PANTHER" id="PTHR30576:SF0">
    <property type="entry name" value="UNDECAPRENYL-PHOSPHATE N-ACETYLGALACTOSAMINYL 1-PHOSPHATE TRANSFERASE-RELATED"/>
    <property type="match status" value="1"/>
</dbReference>
<dbReference type="Gene3D" id="3.40.50.720">
    <property type="entry name" value="NAD(P)-binding Rossmann-like Domain"/>
    <property type="match status" value="1"/>
</dbReference>
<feature type="transmembrane region" description="Helical" evidence="7">
    <location>
        <begin position="51"/>
        <end position="71"/>
    </location>
</feature>
<organism evidence="9 10">
    <name type="scientific">Natronincola peptidivorans</name>
    <dbReference type="NCBI Taxonomy" id="426128"/>
    <lineage>
        <taxon>Bacteria</taxon>
        <taxon>Bacillati</taxon>
        <taxon>Bacillota</taxon>
        <taxon>Clostridia</taxon>
        <taxon>Peptostreptococcales</taxon>
        <taxon>Natronincolaceae</taxon>
        <taxon>Natronincola</taxon>
    </lineage>
</organism>
<keyword evidence="3 9" id="KW-0808">Transferase</keyword>
<dbReference type="PANTHER" id="PTHR30576">
    <property type="entry name" value="COLANIC BIOSYNTHESIS UDP-GLUCOSE LIPID CARRIER TRANSFERASE"/>
    <property type="match status" value="1"/>
</dbReference>
<reference evidence="9 10" key="1">
    <citation type="submission" date="2016-10" db="EMBL/GenBank/DDBJ databases">
        <authorList>
            <person name="de Groot N.N."/>
        </authorList>
    </citation>
    <scope>NUCLEOTIDE SEQUENCE [LARGE SCALE GENOMIC DNA]</scope>
    <source>
        <strain evidence="9 10">DSM 18979</strain>
    </source>
</reference>
<dbReference type="NCBIfam" id="TIGR03023">
    <property type="entry name" value="WcaJ_sugtrans"/>
    <property type="match status" value="1"/>
</dbReference>
<dbReference type="STRING" id="426128.SAMN05660297_01697"/>
<keyword evidence="10" id="KW-1185">Reference proteome</keyword>
<feature type="transmembrane region" description="Helical" evidence="7">
    <location>
        <begin position="12"/>
        <end position="31"/>
    </location>
</feature>